<keyword evidence="1" id="KW-0812">Transmembrane</keyword>
<keyword evidence="1" id="KW-1133">Transmembrane helix</keyword>
<keyword evidence="3" id="KW-1185">Reference proteome</keyword>
<dbReference type="EMBL" id="UYRW01003398">
    <property type="protein sequence ID" value="VDK88906.1"/>
    <property type="molecule type" value="Genomic_DNA"/>
</dbReference>
<evidence type="ECO:0000313" key="4">
    <source>
        <dbReference type="WBParaSite" id="nOo.2.0.1.t08299-RA"/>
    </source>
</evidence>
<sequence>MFSVVMLFITLPVLYFIYGLLGRKLKISGIDRKTVLITGCGSGEIWQKHFCGRRFGRDFVKRCLQNGLTVFAGCRRAIELEESYS</sequence>
<evidence type="ECO:0000313" key="2">
    <source>
        <dbReference type="EMBL" id="VDK88906.1"/>
    </source>
</evidence>
<name>A0A182EJL4_ONCOC</name>
<gene>
    <name evidence="2" type="ORF">NOO_LOCUS8299</name>
</gene>
<keyword evidence="1" id="KW-0472">Membrane</keyword>
<dbReference type="OrthoDB" id="10066351at2759"/>
<feature type="transmembrane region" description="Helical" evidence="1">
    <location>
        <begin position="6"/>
        <end position="23"/>
    </location>
</feature>
<reference evidence="4" key="1">
    <citation type="submission" date="2016-06" db="UniProtKB">
        <authorList>
            <consortium name="WormBaseParasite"/>
        </authorList>
    </citation>
    <scope>IDENTIFICATION</scope>
</reference>
<proteinExistence type="predicted"/>
<protein>
    <submittedName>
        <fullName evidence="4">SAM-dependent methyltransferase</fullName>
    </submittedName>
</protein>
<dbReference type="Proteomes" id="UP000271087">
    <property type="component" value="Unassembled WGS sequence"/>
</dbReference>
<dbReference type="WBParaSite" id="nOo.2.0.1.t08299-RA">
    <property type="protein sequence ID" value="nOo.2.0.1.t08299-RA"/>
    <property type="gene ID" value="nOo.2.0.1.g08299"/>
</dbReference>
<reference evidence="2 3" key="2">
    <citation type="submission" date="2018-08" db="EMBL/GenBank/DDBJ databases">
        <authorList>
            <person name="Laetsch R D."/>
            <person name="Stevens L."/>
            <person name="Kumar S."/>
            <person name="Blaxter L. M."/>
        </authorList>
    </citation>
    <scope>NUCLEOTIDE SEQUENCE [LARGE SCALE GENOMIC DNA]</scope>
</reference>
<dbReference type="STRING" id="42157.A0A182EJL4"/>
<accession>A0A182EJL4</accession>
<dbReference type="AlphaFoldDB" id="A0A182EJL4"/>
<organism evidence="4">
    <name type="scientific">Onchocerca ochengi</name>
    <name type="common">Filarial nematode worm</name>
    <dbReference type="NCBI Taxonomy" id="42157"/>
    <lineage>
        <taxon>Eukaryota</taxon>
        <taxon>Metazoa</taxon>
        <taxon>Ecdysozoa</taxon>
        <taxon>Nematoda</taxon>
        <taxon>Chromadorea</taxon>
        <taxon>Rhabditida</taxon>
        <taxon>Spirurina</taxon>
        <taxon>Spiruromorpha</taxon>
        <taxon>Filarioidea</taxon>
        <taxon>Onchocercidae</taxon>
        <taxon>Onchocerca</taxon>
    </lineage>
</organism>
<evidence type="ECO:0000256" key="1">
    <source>
        <dbReference type="SAM" id="Phobius"/>
    </source>
</evidence>
<evidence type="ECO:0000313" key="3">
    <source>
        <dbReference type="Proteomes" id="UP000271087"/>
    </source>
</evidence>